<dbReference type="EMBL" id="FP476056">
    <property type="protein sequence ID" value="CAZ96841.1"/>
    <property type="molecule type" value="Genomic_DNA"/>
</dbReference>
<reference evidence="2" key="1">
    <citation type="submission" date="2009-07" db="EMBL/GenBank/DDBJ databases">
        <title>Complete genome sequence of Zobellia galactanivorans Dsij.</title>
        <authorList>
            <consortium name="Genoscope - CEA"/>
        </authorList>
    </citation>
    <scope>NUCLEOTIDE SEQUENCE [LARGE SCALE GENOMIC DNA]</scope>
    <source>
        <strain evidence="2">DSM 12802 / CCUG 47099 / CIP 106680 / NCIMB 13871 / Dsij</strain>
    </source>
</reference>
<accession>G0LCD1</accession>
<dbReference type="PATRIC" id="fig|63186.3.peg.2645"/>
<dbReference type="HOGENOM" id="CLU_012729_1_0_10"/>
<keyword evidence="1" id="KW-0675">Receptor</keyword>
<proteinExistence type="predicted"/>
<dbReference type="SUPFAM" id="SSF56935">
    <property type="entry name" value="Porins"/>
    <property type="match status" value="1"/>
</dbReference>
<sequence length="889" mass="102685">MFPKNILFSTITLFLVLFGEQQCYAQEKLIFSGAVLDAEEKGLEGANIILYPNDKLKALSFTTTDENGRFSAQVLSNTQYDLNITFIGFEPIKESINFTNSNTFKEFTLKESAEELEEVILNYTPPIEVKKDTTTFLTDAFVNGKERKLGAVLKKLPGISVNRDGDVFFKDKKVDGVMVENKTFFTGQPKMATQNIPADVVEEVQMIENHNDTPFLKEFESSDNLVMNIVLKEGEKRFFFGDIEAAVGHEERYRFHPSVFKYSPTTVHNFIGDINNTQSKSFTLSDYLNIEGEKSPEAILSILNSPTAKFLQNEDYFRNKHLFGGYNFQFNPDDKSELRIFSLGMLDKSFRQDSNNFIYQPSLAVENKTNERNDRNAIFFGKVKYKYTPDLYTVVKADISYNRSQLNVDGTNFSEIIDELREFGTLNELRNDKVLFNLSADKWFSGNNVSTASFSVENNNEALLDSWRSDTNIFSPQIVLEGTDRFGVKDIGNAKTTNFDFDLKHHYRPKRTRMLTFGLNGKIYRNNIENSAFQVIGENESVSLDGFRNDFSNLLTELNNSLSHKLYVGGNFIFDVGLVLQNISWTDKQFSSVSNFSDSRFLPIGKIEWNFDEKKSIKLSYNMSTTNPDAQSRLSGRVIDDFNRVVLGNSILEQPVNERALFSLSLFKTYGISFYAKLGYRKHKDPIVQSISSDGINVNVSPFQLNGDFVSYDATIRTRYNRRYWKLSLENSFFQRNGISIFNGLQQFNNSLNINNNLEFTTNFEEAPNIEFETRNSFLEYKNPSFTNITWSTDIDFSIVYDYKDWKFDFSIYQNFYNNRSQRNQSYFNLIESRIFYRKEDSPFEIGIELYNLGNSARQISNRYTSVFFVENSKRLFPRTIMLNVNYKL</sequence>
<dbReference type="Proteomes" id="UP000008898">
    <property type="component" value="Chromosome"/>
</dbReference>
<dbReference type="KEGG" id="zga:ZOBELLIA_2691"/>
<organism evidence="1 2">
    <name type="scientific">Zobellia galactanivorans (strain DSM 12802 / CCUG 47099 / CIP 106680 / NCIMB 13871 / Dsij)</name>
    <dbReference type="NCBI Taxonomy" id="63186"/>
    <lineage>
        <taxon>Bacteria</taxon>
        <taxon>Pseudomonadati</taxon>
        <taxon>Bacteroidota</taxon>
        <taxon>Flavobacteriia</taxon>
        <taxon>Flavobacteriales</taxon>
        <taxon>Flavobacteriaceae</taxon>
        <taxon>Zobellia</taxon>
    </lineage>
</organism>
<dbReference type="InterPro" id="IPR008969">
    <property type="entry name" value="CarboxyPept-like_regulatory"/>
</dbReference>
<evidence type="ECO:0000313" key="1">
    <source>
        <dbReference type="EMBL" id="CAZ96841.1"/>
    </source>
</evidence>
<dbReference type="STRING" id="63186.ZOBELLIA_2691"/>
<dbReference type="Gene3D" id="2.60.40.1120">
    <property type="entry name" value="Carboxypeptidase-like, regulatory domain"/>
    <property type="match status" value="1"/>
</dbReference>
<dbReference type="Pfam" id="PF13715">
    <property type="entry name" value="CarbopepD_reg_2"/>
    <property type="match status" value="1"/>
</dbReference>
<dbReference type="RefSeq" id="WP_013994037.1">
    <property type="nucleotide sequence ID" value="NC_015844.1"/>
</dbReference>
<dbReference type="AlphaFoldDB" id="G0LCD1"/>
<keyword evidence="2" id="KW-1185">Reference proteome</keyword>
<dbReference type="SUPFAM" id="SSF49464">
    <property type="entry name" value="Carboxypeptidase regulatory domain-like"/>
    <property type="match status" value="1"/>
</dbReference>
<name>G0LCD1_ZOBGA</name>
<protein>
    <submittedName>
        <fullName evidence="1">TonB-dependent Receptor</fullName>
    </submittedName>
</protein>
<dbReference type="OrthoDB" id="603275at2"/>
<gene>
    <name evidence="1" type="ordered locus">zobellia_2691</name>
</gene>
<reference evidence="1 2" key="2">
    <citation type="journal article" date="2012" name="Environ. Microbiol.">
        <title>Characterization of the first alginolytic operons in a marine bacterium: from their emergence in marine Flavobacteriia to their independent transfers to marine Proteobacteria and human gut Bacteroides.</title>
        <authorList>
            <person name="Thomas F."/>
            <person name="Barbeyron T."/>
            <person name="Tonon T."/>
            <person name="Genicot S."/>
            <person name="Czjzek M."/>
            <person name="Michel G."/>
        </authorList>
    </citation>
    <scope>NUCLEOTIDE SEQUENCE [LARGE SCALE GENOMIC DNA]</scope>
    <source>
        <strain evidence="2">DSM 12802 / CCUG 47099 / CIP 106680 / NCIMB 13871 / Dsij</strain>
    </source>
</reference>
<evidence type="ECO:0000313" key="2">
    <source>
        <dbReference type="Proteomes" id="UP000008898"/>
    </source>
</evidence>